<name>A0A1C4FH52_9BACI</name>
<evidence type="ECO:0000313" key="1">
    <source>
        <dbReference type="EMBL" id="SCC55250.1"/>
    </source>
</evidence>
<gene>
    <name evidence="1" type="ORF">BC05F1_04444</name>
</gene>
<accession>A0A1C4FH52</accession>
<sequence>MVVEANVKFELDEEQKLQFQNVRENEGQLSIFDIDETKIKLYEVLEANGCHYEIRSYYLHNDYMGEVKYFFIRTTDDTIIDMCLSQFPELFAVYKGFTETQIKKIYRGRLQ</sequence>
<dbReference type="AlphaFoldDB" id="A0A1C4FH52"/>
<organism evidence="1 2">
    <name type="scientific">Bacillus wiedmannii</name>
    <dbReference type="NCBI Taxonomy" id="1890302"/>
    <lineage>
        <taxon>Bacteria</taxon>
        <taxon>Bacillati</taxon>
        <taxon>Bacillota</taxon>
        <taxon>Bacilli</taxon>
        <taxon>Bacillales</taxon>
        <taxon>Bacillaceae</taxon>
        <taxon>Bacillus</taxon>
        <taxon>Bacillus cereus group</taxon>
    </lineage>
</organism>
<evidence type="ECO:0000313" key="2">
    <source>
        <dbReference type="Proteomes" id="UP000196052"/>
    </source>
</evidence>
<dbReference type="EMBL" id="FMBE01000014">
    <property type="protein sequence ID" value="SCC55250.1"/>
    <property type="molecule type" value="Genomic_DNA"/>
</dbReference>
<proteinExistence type="predicted"/>
<protein>
    <submittedName>
        <fullName evidence="1">Uncharacterized protein</fullName>
    </submittedName>
</protein>
<dbReference type="Proteomes" id="UP000196052">
    <property type="component" value="Unassembled WGS sequence"/>
</dbReference>
<reference evidence="2" key="1">
    <citation type="submission" date="2016-08" db="EMBL/GenBank/DDBJ databases">
        <authorList>
            <person name="Loux V."/>
            <person name="Rue O."/>
        </authorList>
    </citation>
    <scope>NUCLEOTIDE SEQUENCE [LARGE SCALE GENOMIC DNA]</scope>
    <source>
        <strain evidence="2">INRA Bc05-F1</strain>
    </source>
</reference>